<keyword evidence="12" id="KW-1185">Reference proteome</keyword>
<evidence type="ECO:0000256" key="2">
    <source>
        <dbReference type="ARBA" id="ARBA00008676"/>
    </source>
</evidence>
<name>A0A0T5XEX8_9BACT</name>
<dbReference type="GO" id="GO:0015940">
    <property type="term" value="P:pantothenate biosynthetic process"/>
    <property type="evidence" value="ECO:0007669"/>
    <property type="project" value="UniProtKB-UniRule"/>
</dbReference>
<dbReference type="FunFam" id="3.20.20.60:FF:000003">
    <property type="entry name" value="3-methyl-2-oxobutanoate hydroxymethyltransferase"/>
    <property type="match status" value="1"/>
</dbReference>
<evidence type="ECO:0000256" key="8">
    <source>
        <dbReference type="PIRSR" id="PIRSR000388-1"/>
    </source>
</evidence>
<dbReference type="RefSeq" id="WP_009200828.1">
    <property type="nucleotide sequence ID" value="NZ_ACJX03000001.1"/>
</dbReference>
<dbReference type="Gene3D" id="3.20.20.60">
    <property type="entry name" value="Phosphoenolpyruvate-binding domains"/>
    <property type="match status" value="1"/>
</dbReference>
<evidence type="ECO:0000256" key="7">
    <source>
        <dbReference type="HAMAP-Rule" id="MF_00156"/>
    </source>
</evidence>
<dbReference type="AlphaFoldDB" id="A0A0T5XEX8"/>
<comment type="catalytic activity">
    <reaction evidence="7">
        <text>(6R)-5,10-methylene-5,6,7,8-tetrahydrofolate + 3-methyl-2-oxobutanoate + H2O = 2-dehydropantoate + (6S)-5,6,7,8-tetrahydrofolate</text>
        <dbReference type="Rhea" id="RHEA:11824"/>
        <dbReference type="ChEBI" id="CHEBI:11561"/>
        <dbReference type="ChEBI" id="CHEBI:11851"/>
        <dbReference type="ChEBI" id="CHEBI:15377"/>
        <dbReference type="ChEBI" id="CHEBI:15636"/>
        <dbReference type="ChEBI" id="CHEBI:57453"/>
        <dbReference type="EC" id="2.1.2.11"/>
    </reaction>
</comment>
<comment type="cofactor">
    <cofactor evidence="7 10">
        <name>Mg(2+)</name>
        <dbReference type="ChEBI" id="CHEBI:18420"/>
    </cofactor>
    <text evidence="7 10">Binds 1 Mg(2+) ion per subunit.</text>
</comment>
<keyword evidence="11" id="KW-0489">Methyltransferase</keyword>
<evidence type="ECO:0000256" key="5">
    <source>
        <dbReference type="ARBA" id="ARBA00022679"/>
    </source>
</evidence>
<comment type="subcellular location">
    <subcellularLocation>
        <location evidence="7">Cytoplasm</location>
    </subcellularLocation>
</comment>
<accession>A0A0T5XEX8</accession>
<dbReference type="InterPro" id="IPR003700">
    <property type="entry name" value="Pantoate_hydroxy_MeTrfase"/>
</dbReference>
<comment type="similarity">
    <text evidence="2 7">Belongs to the PanB family.</text>
</comment>
<organism evidence="11 12">
    <name type="scientific">Acetomicrobium hydrogeniformans ATCC BAA-1850</name>
    <dbReference type="NCBI Taxonomy" id="592015"/>
    <lineage>
        <taxon>Bacteria</taxon>
        <taxon>Thermotogati</taxon>
        <taxon>Synergistota</taxon>
        <taxon>Synergistia</taxon>
        <taxon>Synergistales</taxon>
        <taxon>Acetomicrobiaceae</taxon>
        <taxon>Acetomicrobium</taxon>
    </lineage>
</organism>
<comment type="subunit">
    <text evidence="3 7">Homodecamer; pentamer of dimers.</text>
</comment>
<evidence type="ECO:0000256" key="3">
    <source>
        <dbReference type="ARBA" id="ARBA00011424"/>
    </source>
</evidence>
<dbReference type="EMBL" id="ACJX03000001">
    <property type="protein sequence ID" value="KRT36494.1"/>
    <property type="molecule type" value="Genomic_DNA"/>
</dbReference>
<feature type="binding site" evidence="7 9">
    <location>
        <position position="115"/>
    </location>
    <ligand>
        <name>3-methyl-2-oxobutanoate</name>
        <dbReference type="ChEBI" id="CHEBI:11851"/>
    </ligand>
</feature>
<gene>
    <name evidence="7" type="primary">panB</name>
    <name evidence="11" type="ORF">HMPREF1705_03775</name>
</gene>
<evidence type="ECO:0000256" key="4">
    <source>
        <dbReference type="ARBA" id="ARBA00022655"/>
    </source>
</evidence>
<feature type="binding site" evidence="7 10">
    <location>
        <position position="47"/>
    </location>
    <ligand>
        <name>Mg(2+)</name>
        <dbReference type="ChEBI" id="CHEBI:18420"/>
    </ligand>
</feature>
<dbReference type="GO" id="GO:0000287">
    <property type="term" value="F:magnesium ion binding"/>
    <property type="evidence" value="ECO:0007669"/>
    <property type="project" value="TreeGrafter"/>
</dbReference>
<dbReference type="PIRSF" id="PIRSF000388">
    <property type="entry name" value="Pantoate_hydroxy_MeTrfase"/>
    <property type="match status" value="1"/>
</dbReference>
<evidence type="ECO:0000313" key="12">
    <source>
        <dbReference type="Proteomes" id="UP000005273"/>
    </source>
</evidence>
<evidence type="ECO:0000256" key="10">
    <source>
        <dbReference type="PIRSR" id="PIRSR000388-3"/>
    </source>
</evidence>
<dbReference type="UniPathway" id="UPA00028">
    <property type="reaction ID" value="UER00003"/>
</dbReference>
<proteinExistence type="inferred from homology"/>
<feature type="binding site" evidence="7 9">
    <location>
        <position position="86"/>
    </location>
    <ligand>
        <name>3-methyl-2-oxobutanoate</name>
        <dbReference type="ChEBI" id="CHEBI:11851"/>
    </ligand>
</feature>
<keyword evidence="7 10" id="KW-0460">Magnesium</keyword>
<feature type="binding site" evidence="7 10">
    <location>
        <position position="117"/>
    </location>
    <ligand>
        <name>Mg(2+)</name>
        <dbReference type="ChEBI" id="CHEBI:18420"/>
    </ligand>
</feature>
<dbReference type="NCBIfam" id="TIGR00222">
    <property type="entry name" value="panB"/>
    <property type="match status" value="1"/>
</dbReference>
<reference evidence="12" key="1">
    <citation type="submission" date="2012-09" db="EMBL/GenBank/DDBJ databases">
        <authorList>
            <person name="Weinstock G."/>
            <person name="Sodergren E."/>
            <person name="Clifton S."/>
            <person name="Fulton L."/>
            <person name="Fulton B."/>
            <person name="Courtney L."/>
            <person name="Fronick C."/>
            <person name="Harrison M."/>
            <person name="Strong C."/>
            <person name="Farmer C."/>
            <person name="Delehaunty K."/>
            <person name="Markovic C."/>
            <person name="Hall O."/>
            <person name="Minx P."/>
            <person name="Tomlinson C."/>
            <person name="Mitreva M."/>
            <person name="Nelson J."/>
            <person name="Hou S."/>
            <person name="Wollam A."/>
            <person name="Pepin K.H."/>
            <person name="Johnson M."/>
            <person name="Bhonagiri V."/>
            <person name="Nash W.E."/>
            <person name="Suruliraj S."/>
            <person name="Warren W."/>
            <person name="Chinwalla A."/>
            <person name="Mardis E.R."/>
            <person name="Wilson R.K."/>
        </authorList>
    </citation>
    <scope>NUCLEOTIDE SEQUENCE [LARGE SCALE GENOMIC DNA]</scope>
    <source>
        <strain evidence="12">OS1</strain>
    </source>
</reference>
<keyword evidence="7 10" id="KW-0479">Metal-binding</keyword>
<evidence type="ECO:0000256" key="9">
    <source>
        <dbReference type="PIRSR" id="PIRSR000388-2"/>
    </source>
</evidence>
<keyword evidence="4 7" id="KW-0566">Pantothenate biosynthesis</keyword>
<sequence length="280" mass="30388">MSKKKITVPQIRERKQNGSKFAMITVYDYPMAAIVEQSDIELILVGDSLGMVIQGCEGTVHVTLEDILYHLKLVRRGAPNTFIVGDMPFLTYQACESEAIHNAGILMKNGADCVKMEGDVYAAEKAAAVVKAGIPVMGHIGLTPQTAASFGGFKVQGKSIDSAKKMLENAIAFEKAGAFAIVLECLPTALGALIDEKISIPTIGVGAGLNCTGYNLNAYDILGIFDKFVPKFVKQYKLLGKEILDGFNSWRNEIDSGAYPMREHCFNVSEDEINALRDSL</sequence>
<comment type="function">
    <text evidence="6 7">Catalyzes the reversible reaction in which hydroxymethyl group from 5,10-methylenetetrahydrofolate is transferred onto alpha-ketoisovalerate to form ketopantoate.</text>
</comment>
<dbReference type="STRING" id="592015.HMPREF1705_03775"/>
<dbReference type="EC" id="2.1.2.11" evidence="7"/>
<keyword evidence="5 7" id="KW-0808">Transferase</keyword>
<dbReference type="GO" id="GO:0005737">
    <property type="term" value="C:cytoplasm"/>
    <property type="evidence" value="ECO:0007669"/>
    <property type="project" value="UniProtKB-SubCell"/>
</dbReference>
<evidence type="ECO:0000256" key="1">
    <source>
        <dbReference type="ARBA" id="ARBA00005033"/>
    </source>
</evidence>
<feature type="binding site" evidence="7 9">
    <location>
        <begin position="47"/>
        <end position="48"/>
    </location>
    <ligand>
        <name>3-methyl-2-oxobutanoate</name>
        <dbReference type="ChEBI" id="CHEBI:11851"/>
    </ligand>
</feature>
<dbReference type="OrthoDB" id="9781789at2"/>
<feature type="active site" description="Proton acceptor" evidence="7 8">
    <location>
        <position position="184"/>
    </location>
</feature>
<comment type="pathway">
    <text evidence="1 7">Cofactor biosynthesis; (R)-pantothenate biosynthesis; (R)-pantoate from 3-methyl-2-oxobutanoate: step 1/2.</text>
</comment>
<dbReference type="PANTHER" id="PTHR20881:SF0">
    <property type="entry name" value="3-METHYL-2-OXOBUTANOATE HYDROXYMETHYLTRANSFERASE"/>
    <property type="match status" value="1"/>
</dbReference>
<dbReference type="HAMAP" id="MF_00156">
    <property type="entry name" value="PanB"/>
    <property type="match status" value="1"/>
</dbReference>
<dbReference type="Proteomes" id="UP000005273">
    <property type="component" value="Unassembled WGS sequence"/>
</dbReference>
<dbReference type="CDD" id="cd06557">
    <property type="entry name" value="KPHMT-like"/>
    <property type="match status" value="1"/>
</dbReference>
<dbReference type="GO" id="GO:0003864">
    <property type="term" value="F:3-methyl-2-oxobutanoate hydroxymethyltransferase activity"/>
    <property type="evidence" value="ECO:0007669"/>
    <property type="project" value="UniProtKB-UniRule"/>
</dbReference>
<dbReference type="InterPro" id="IPR040442">
    <property type="entry name" value="Pyrv_kinase-like_dom_sf"/>
</dbReference>
<evidence type="ECO:0000256" key="6">
    <source>
        <dbReference type="ARBA" id="ARBA00056497"/>
    </source>
</evidence>
<keyword evidence="7" id="KW-0963">Cytoplasm</keyword>
<dbReference type="NCBIfam" id="NF001452">
    <property type="entry name" value="PRK00311.1"/>
    <property type="match status" value="1"/>
</dbReference>
<dbReference type="GO" id="GO:0032259">
    <property type="term" value="P:methylation"/>
    <property type="evidence" value="ECO:0007669"/>
    <property type="project" value="UniProtKB-KW"/>
</dbReference>
<dbReference type="eggNOG" id="COG0413">
    <property type="taxonomic scope" value="Bacteria"/>
</dbReference>
<dbReference type="GO" id="GO:0008168">
    <property type="term" value="F:methyltransferase activity"/>
    <property type="evidence" value="ECO:0007669"/>
    <property type="project" value="UniProtKB-KW"/>
</dbReference>
<dbReference type="InterPro" id="IPR015813">
    <property type="entry name" value="Pyrv/PenolPyrv_kinase-like_dom"/>
</dbReference>
<protein>
    <recommendedName>
        <fullName evidence="7">3-methyl-2-oxobutanoate hydroxymethyltransferase</fullName>
        <ecNumber evidence="7">2.1.2.11</ecNumber>
    </recommendedName>
    <alternativeName>
        <fullName evidence="7">Ketopantoate hydroxymethyltransferase</fullName>
        <shortName evidence="7">KPHMT</shortName>
    </alternativeName>
</protein>
<dbReference type="PANTHER" id="PTHR20881">
    <property type="entry name" value="3-METHYL-2-OXOBUTANOATE HYDROXYMETHYLTRANSFERASE"/>
    <property type="match status" value="1"/>
</dbReference>
<comment type="caution">
    <text evidence="11">The sequence shown here is derived from an EMBL/GenBank/DDBJ whole genome shotgun (WGS) entry which is preliminary data.</text>
</comment>
<dbReference type="Pfam" id="PF02548">
    <property type="entry name" value="Pantoate_transf"/>
    <property type="match status" value="1"/>
</dbReference>
<feature type="binding site" evidence="7 10">
    <location>
        <position position="86"/>
    </location>
    <ligand>
        <name>Mg(2+)</name>
        <dbReference type="ChEBI" id="CHEBI:18420"/>
    </ligand>
</feature>
<dbReference type="SUPFAM" id="SSF51621">
    <property type="entry name" value="Phosphoenolpyruvate/pyruvate domain"/>
    <property type="match status" value="1"/>
</dbReference>
<evidence type="ECO:0000313" key="11">
    <source>
        <dbReference type="EMBL" id="KRT36494.1"/>
    </source>
</evidence>